<evidence type="ECO:0000313" key="7">
    <source>
        <dbReference type="EMBL" id="OYO07977.1"/>
    </source>
</evidence>
<dbReference type="OrthoDB" id="3508456at2"/>
<dbReference type="AlphaFoldDB" id="A0A255FWD3"/>
<evidence type="ECO:0000256" key="2">
    <source>
        <dbReference type="ARBA" id="ARBA00022692"/>
    </source>
</evidence>
<dbReference type="PANTHER" id="PTHR30168">
    <property type="entry name" value="PUTATIVE MEMBRANE PROTEIN YPFJ"/>
    <property type="match status" value="1"/>
</dbReference>
<feature type="transmembrane region" description="Helical" evidence="6">
    <location>
        <begin position="21"/>
        <end position="41"/>
    </location>
</feature>
<dbReference type="PANTHER" id="PTHR30168:SF0">
    <property type="entry name" value="INNER MEMBRANE PROTEIN"/>
    <property type="match status" value="1"/>
</dbReference>
<keyword evidence="3 6" id="KW-1133">Transmembrane helix</keyword>
<keyword evidence="2 6" id="KW-0812">Transmembrane</keyword>
<comment type="caution">
    <text evidence="7">The sequence shown here is derived from an EMBL/GenBank/DDBJ whole genome shotgun (WGS) entry which is preliminary data.</text>
</comment>
<evidence type="ECO:0008006" key="9">
    <source>
        <dbReference type="Google" id="ProtNLM"/>
    </source>
</evidence>
<dbReference type="EMBL" id="NMVO01000019">
    <property type="protein sequence ID" value="OYO07977.1"/>
    <property type="molecule type" value="Genomic_DNA"/>
</dbReference>
<comment type="subcellular location">
    <subcellularLocation>
        <location evidence="1">Membrane</location>
        <topology evidence="1">Single-pass membrane protein</topology>
    </subcellularLocation>
</comment>
<dbReference type="Proteomes" id="UP000215896">
    <property type="component" value="Unassembled WGS sequence"/>
</dbReference>
<evidence type="ECO:0000256" key="1">
    <source>
        <dbReference type="ARBA" id="ARBA00004167"/>
    </source>
</evidence>
<dbReference type="GO" id="GO:0016020">
    <property type="term" value="C:membrane"/>
    <property type="evidence" value="ECO:0007669"/>
    <property type="project" value="UniProtKB-SubCell"/>
</dbReference>
<proteinExistence type="predicted"/>
<keyword evidence="4 6" id="KW-0472">Membrane</keyword>
<evidence type="ECO:0000313" key="8">
    <source>
        <dbReference type="Proteomes" id="UP000215896"/>
    </source>
</evidence>
<evidence type="ECO:0000256" key="4">
    <source>
        <dbReference type="ARBA" id="ARBA00023136"/>
    </source>
</evidence>
<dbReference type="InterPro" id="IPR007343">
    <property type="entry name" value="Uncharacterised_pept_Zn_put"/>
</dbReference>
<dbReference type="RefSeq" id="WP_094407351.1">
    <property type="nucleotide sequence ID" value="NZ_NMVO01000019.1"/>
</dbReference>
<dbReference type="Pfam" id="PF04228">
    <property type="entry name" value="Zn_peptidase"/>
    <property type="match status" value="1"/>
</dbReference>
<name>A0A255FWD3_9ACTN</name>
<evidence type="ECO:0000256" key="6">
    <source>
        <dbReference type="SAM" id="Phobius"/>
    </source>
</evidence>
<sequence length="326" mass="35055">MPGEPAIQPRPPAERRRLRRTALLTGMLAAAVVLVAVVLVLRQGIGGPTAGPPGGPGTPQRPAGTPTSSAPPQPAPGATEQAARPPSAYTRMTAEDSRLYNVSFARSSARCAGLGEQRPPLPDARLVAYLQQIADCLTEVNAAPLEEQGIALSAPRVSGFNISVNTACGTLTRYAFYCPEDRTIYVDTRSDDTRRFYGGMRLGYFAVISHEFGHHLQLAGGITQGYADRLATADNEQRLELSRRSELQAGCFSGVAYGALWSSIDAGTADREEMADYFDRQSDEVTREGTHGSARTMKAWFDRGLGTDRSSYSRCNTWAATPDQVA</sequence>
<keyword evidence="8" id="KW-1185">Reference proteome</keyword>
<reference evidence="7 8" key="1">
    <citation type="submission" date="2017-07" db="EMBL/GenBank/DDBJ databases">
        <title>Draft whole genome sequences of clinical Proprionibacteriaceae strains.</title>
        <authorList>
            <person name="Bernier A.-M."/>
            <person name="Bernard K."/>
            <person name="Domingo M.-C."/>
        </authorList>
    </citation>
    <scope>NUCLEOTIDE SEQUENCE [LARGE SCALE GENOMIC DNA]</scope>
    <source>
        <strain evidence="7 8">NML 030167</strain>
    </source>
</reference>
<feature type="region of interest" description="Disordered" evidence="5">
    <location>
        <begin position="47"/>
        <end position="88"/>
    </location>
</feature>
<evidence type="ECO:0000256" key="5">
    <source>
        <dbReference type="SAM" id="MobiDB-lite"/>
    </source>
</evidence>
<gene>
    <name evidence="7" type="ORF">CGZ94_21250</name>
</gene>
<accession>A0A255FWD3</accession>
<protein>
    <recommendedName>
        <fullName evidence="9">Metalloprotease</fullName>
    </recommendedName>
</protein>
<organism evidence="7 8">
    <name type="scientific">Enemella evansiae</name>
    <dbReference type="NCBI Taxonomy" id="2016499"/>
    <lineage>
        <taxon>Bacteria</taxon>
        <taxon>Bacillati</taxon>
        <taxon>Actinomycetota</taxon>
        <taxon>Actinomycetes</taxon>
        <taxon>Propionibacteriales</taxon>
        <taxon>Propionibacteriaceae</taxon>
        <taxon>Enemella</taxon>
    </lineage>
</organism>
<evidence type="ECO:0000256" key="3">
    <source>
        <dbReference type="ARBA" id="ARBA00022989"/>
    </source>
</evidence>
<feature type="compositionally biased region" description="Low complexity" evidence="5">
    <location>
        <begin position="58"/>
        <end position="68"/>
    </location>
</feature>